<keyword evidence="6 8" id="KW-0961">Cell wall biogenesis/degradation</keyword>
<name>A0A9E2KTL6_9LACO</name>
<dbReference type="FunFam" id="3.40.50.1860:FF:000002">
    <property type="entry name" value="Glutamate racemase"/>
    <property type="match status" value="1"/>
</dbReference>
<dbReference type="Gene3D" id="3.40.50.1860">
    <property type="match status" value="2"/>
</dbReference>
<sequence length="267" mass="28874">MDNRPIGVMDSGLGGLSVVRVLQKQLPNESIIFVGDEGHFPYGTKTQDEIRHLVVNIGKFLQSQPVKMMVIACNTATAAALTTVQKELNIPVIGVINPGAKAAIESKAQRVGVIATESTTQDGAYVREIKKLDPTVNVVSKATQPLVSVVEHGHTGTPAAQKTVDQQLAIFDDQPVDALILGCTHFPFLTKEIRKKMGPAVKLIDPALETVNQVKTMLTAKQLLSDQPASYVLYSTGNRQDLEAGAEKWLNGQYDSCNELKLGEDDD</sequence>
<protein>
    <recommendedName>
        <fullName evidence="7 8">Glutamate racemase</fullName>
        <ecNumber evidence="2 8">5.1.1.3</ecNumber>
    </recommendedName>
</protein>
<evidence type="ECO:0000256" key="6">
    <source>
        <dbReference type="ARBA" id="ARBA00023316"/>
    </source>
</evidence>
<dbReference type="HAMAP" id="MF_00258">
    <property type="entry name" value="Glu_racemase"/>
    <property type="match status" value="1"/>
</dbReference>
<dbReference type="AlphaFoldDB" id="A0A9E2KTL6"/>
<dbReference type="GO" id="GO:0071555">
    <property type="term" value="P:cell wall organization"/>
    <property type="evidence" value="ECO:0007669"/>
    <property type="project" value="UniProtKB-KW"/>
</dbReference>
<evidence type="ECO:0000313" key="10">
    <source>
        <dbReference type="Proteomes" id="UP000824180"/>
    </source>
</evidence>
<comment type="pathway">
    <text evidence="8">Cell wall biogenesis; peptidoglycan biosynthesis.</text>
</comment>
<feature type="binding site" evidence="8">
    <location>
        <begin position="184"/>
        <end position="185"/>
    </location>
    <ligand>
        <name>substrate</name>
    </ligand>
</feature>
<feature type="binding site" evidence="8">
    <location>
        <begin position="74"/>
        <end position="75"/>
    </location>
    <ligand>
        <name>substrate</name>
    </ligand>
</feature>
<dbReference type="GO" id="GO:0009252">
    <property type="term" value="P:peptidoglycan biosynthetic process"/>
    <property type="evidence" value="ECO:0007669"/>
    <property type="project" value="UniProtKB-UniRule"/>
</dbReference>
<dbReference type="GO" id="GO:0008360">
    <property type="term" value="P:regulation of cell shape"/>
    <property type="evidence" value="ECO:0007669"/>
    <property type="project" value="UniProtKB-KW"/>
</dbReference>
<reference evidence="9" key="1">
    <citation type="journal article" date="2021" name="PeerJ">
        <title>Extensive microbial diversity within the chicken gut microbiome revealed by metagenomics and culture.</title>
        <authorList>
            <person name="Gilroy R."/>
            <person name="Ravi A."/>
            <person name="Getino M."/>
            <person name="Pursley I."/>
            <person name="Horton D.L."/>
            <person name="Alikhan N.F."/>
            <person name="Baker D."/>
            <person name="Gharbi K."/>
            <person name="Hall N."/>
            <person name="Watson M."/>
            <person name="Adriaenssens E.M."/>
            <person name="Foster-Nyarko E."/>
            <person name="Jarju S."/>
            <person name="Secka A."/>
            <person name="Antonio M."/>
            <person name="Oren A."/>
            <person name="Chaudhuri R.R."/>
            <person name="La Ragione R."/>
            <person name="Hildebrand F."/>
            <person name="Pallen M.J."/>
        </authorList>
    </citation>
    <scope>NUCLEOTIDE SEQUENCE</scope>
    <source>
        <strain evidence="9">876</strain>
    </source>
</reference>
<keyword evidence="4 8" id="KW-0573">Peptidoglycan synthesis</keyword>
<organism evidence="9 10">
    <name type="scientific">Candidatus Limosilactobacillus merdavium</name>
    <dbReference type="NCBI Taxonomy" id="2838651"/>
    <lineage>
        <taxon>Bacteria</taxon>
        <taxon>Bacillati</taxon>
        <taxon>Bacillota</taxon>
        <taxon>Bacilli</taxon>
        <taxon>Lactobacillales</taxon>
        <taxon>Lactobacillaceae</taxon>
        <taxon>Limosilactobacillus</taxon>
    </lineage>
</organism>
<dbReference type="InterPro" id="IPR001920">
    <property type="entry name" value="Asp/Glu_race"/>
</dbReference>
<keyword evidence="5 8" id="KW-0413">Isomerase</keyword>
<dbReference type="InterPro" id="IPR015942">
    <property type="entry name" value="Asp/Glu/hydantoin_racemase"/>
</dbReference>
<evidence type="ECO:0000256" key="1">
    <source>
        <dbReference type="ARBA" id="ARBA00001602"/>
    </source>
</evidence>
<comment type="caution">
    <text evidence="9">The sequence shown here is derived from an EMBL/GenBank/DDBJ whole genome shotgun (WGS) entry which is preliminary data.</text>
</comment>
<dbReference type="PANTHER" id="PTHR21198">
    <property type="entry name" value="GLUTAMATE RACEMASE"/>
    <property type="match status" value="1"/>
</dbReference>
<comment type="function">
    <text evidence="8">Provides the (R)-glutamate required for cell wall biosynthesis.</text>
</comment>
<feature type="binding site" evidence="8">
    <location>
        <begin position="10"/>
        <end position="11"/>
    </location>
    <ligand>
        <name>substrate</name>
    </ligand>
</feature>
<dbReference type="GO" id="GO:0008881">
    <property type="term" value="F:glutamate racemase activity"/>
    <property type="evidence" value="ECO:0007669"/>
    <property type="project" value="UniProtKB-UniRule"/>
</dbReference>
<dbReference type="PROSITE" id="PS00923">
    <property type="entry name" value="ASP_GLU_RACEMASE_1"/>
    <property type="match status" value="1"/>
</dbReference>
<proteinExistence type="inferred from homology"/>
<evidence type="ECO:0000256" key="5">
    <source>
        <dbReference type="ARBA" id="ARBA00023235"/>
    </source>
</evidence>
<feature type="binding site" evidence="8">
    <location>
        <begin position="42"/>
        <end position="43"/>
    </location>
    <ligand>
        <name>substrate</name>
    </ligand>
</feature>
<comment type="catalytic activity">
    <reaction evidence="1 8">
        <text>L-glutamate = D-glutamate</text>
        <dbReference type="Rhea" id="RHEA:12813"/>
        <dbReference type="ChEBI" id="CHEBI:29985"/>
        <dbReference type="ChEBI" id="CHEBI:29986"/>
        <dbReference type="EC" id="5.1.1.3"/>
    </reaction>
</comment>
<evidence type="ECO:0000256" key="7">
    <source>
        <dbReference type="ARBA" id="ARBA00070053"/>
    </source>
</evidence>
<dbReference type="PANTHER" id="PTHR21198:SF3">
    <property type="entry name" value="GLUTAMATE RACEMASE"/>
    <property type="match status" value="1"/>
</dbReference>
<accession>A0A9E2KTL6</accession>
<evidence type="ECO:0000256" key="3">
    <source>
        <dbReference type="ARBA" id="ARBA00022960"/>
    </source>
</evidence>
<gene>
    <name evidence="8 9" type="primary">murI</name>
    <name evidence="9" type="ORF">H9843_00475</name>
</gene>
<dbReference type="SUPFAM" id="SSF53681">
    <property type="entry name" value="Aspartate/glutamate racemase"/>
    <property type="match status" value="2"/>
</dbReference>
<dbReference type="InterPro" id="IPR018187">
    <property type="entry name" value="Asp/Glu_racemase_AS_1"/>
</dbReference>
<dbReference type="EC" id="5.1.1.3" evidence="2 8"/>
<dbReference type="GO" id="GO:0042802">
    <property type="term" value="F:identical protein binding"/>
    <property type="evidence" value="ECO:0007669"/>
    <property type="project" value="UniProtKB-ARBA"/>
</dbReference>
<keyword evidence="3 8" id="KW-0133">Cell shape</keyword>
<dbReference type="Proteomes" id="UP000824180">
    <property type="component" value="Unassembled WGS sequence"/>
</dbReference>
<comment type="similarity">
    <text evidence="8">Belongs to the aspartate/glutamate racemases family.</text>
</comment>
<dbReference type="PROSITE" id="PS00924">
    <property type="entry name" value="ASP_GLU_RACEMASE_2"/>
    <property type="match status" value="1"/>
</dbReference>
<evidence type="ECO:0000256" key="4">
    <source>
        <dbReference type="ARBA" id="ARBA00022984"/>
    </source>
</evidence>
<dbReference type="Pfam" id="PF01177">
    <property type="entry name" value="Asp_Glu_race"/>
    <property type="match status" value="1"/>
</dbReference>
<dbReference type="NCBIfam" id="TIGR00067">
    <property type="entry name" value="glut_race"/>
    <property type="match status" value="1"/>
</dbReference>
<feature type="active site" description="Proton donor/acceptor" evidence="8">
    <location>
        <position position="183"/>
    </location>
</feature>
<evidence type="ECO:0000313" key="9">
    <source>
        <dbReference type="EMBL" id="MBU3829372.1"/>
    </source>
</evidence>
<dbReference type="EMBL" id="JAHLFK010000002">
    <property type="protein sequence ID" value="MBU3829372.1"/>
    <property type="molecule type" value="Genomic_DNA"/>
</dbReference>
<evidence type="ECO:0000256" key="2">
    <source>
        <dbReference type="ARBA" id="ARBA00013090"/>
    </source>
</evidence>
<dbReference type="InterPro" id="IPR033134">
    <property type="entry name" value="Asp/Glu_racemase_AS_2"/>
</dbReference>
<feature type="active site" description="Proton donor/acceptor" evidence="8">
    <location>
        <position position="73"/>
    </location>
</feature>
<dbReference type="InterPro" id="IPR004391">
    <property type="entry name" value="Glu_race"/>
</dbReference>
<reference evidence="9" key="2">
    <citation type="submission" date="2021-04" db="EMBL/GenBank/DDBJ databases">
        <authorList>
            <person name="Gilroy R."/>
        </authorList>
    </citation>
    <scope>NUCLEOTIDE SEQUENCE</scope>
    <source>
        <strain evidence="9">876</strain>
    </source>
</reference>
<evidence type="ECO:0000256" key="8">
    <source>
        <dbReference type="HAMAP-Rule" id="MF_00258"/>
    </source>
</evidence>